<dbReference type="InterPro" id="IPR010852">
    <property type="entry name" value="ABATE"/>
</dbReference>
<dbReference type="SUPFAM" id="SSF160904">
    <property type="entry name" value="Jann2411-like"/>
    <property type="match status" value="1"/>
</dbReference>
<keyword evidence="3" id="KW-1185">Reference proteome</keyword>
<dbReference type="Gene3D" id="1.10.3300.10">
    <property type="entry name" value="Jann2411-like domain"/>
    <property type="match status" value="1"/>
</dbReference>
<dbReference type="EMBL" id="FZOG01000001">
    <property type="protein sequence ID" value="SNR97005.1"/>
    <property type="molecule type" value="Genomic_DNA"/>
</dbReference>
<dbReference type="PANTHER" id="PTHR35525">
    <property type="entry name" value="BLL6575 PROTEIN"/>
    <property type="match status" value="1"/>
</dbReference>
<proteinExistence type="predicted"/>
<feature type="domain" description="Zinc finger CGNR" evidence="1">
    <location>
        <begin position="162"/>
        <end position="204"/>
    </location>
</feature>
<organism evidence="2 3">
    <name type="scientific">Pseudomonas segetis</name>
    <dbReference type="NCBI Taxonomy" id="298908"/>
    <lineage>
        <taxon>Bacteria</taxon>
        <taxon>Pseudomonadati</taxon>
        <taxon>Pseudomonadota</taxon>
        <taxon>Gammaproteobacteria</taxon>
        <taxon>Pseudomonadales</taxon>
        <taxon>Pseudomonadaceae</taxon>
        <taxon>Pseudomonas</taxon>
    </lineage>
</organism>
<dbReference type="RefSeq" id="WP_010678662.1">
    <property type="nucleotide sequence ID" value="NZ_FZOG01000001.1"/>
</dbReference>
<dbReference type="Pfam" id="PF07336">
    <property type="entry name" value="ABATE"/>
    <property type="match status" value="1"/>
</dbReference>
<name>A0A239AMV3_9PSED</name>
<accession>A0A239AMV3</accession>
<gene>
    <name evidence="2" type="ORF">SAMN05216255_1328</name>
</gene>
<sequence length="209" mass="23212">MPPISAVPAIFVADAPALDFLNSIATPVDEEVDWLADARGLLDWLAQSGWVAPQTLAHIEAGALPGELEAVATQTRALRDWFRTFVSKYAGNTLPTEALSDLATLNRLLDRDDKFSQIAASQHSPAQLELQSHRRWRTPDALLLPIAEVLARFICEEDFSNIKSCEGTRCTLMFVDHTRGKKRRWCSMSVCGNRAKAAAHRERQKATDD</sequence>
<dbReference type="PANTHER" id="PTHR35525:SF3">
    <property type="entry name" value="BLL6575 PROTEIN"/>
    <property type="match status" value="1"/>
</dbReference>
<protein>
    <submittedName>
        <fullName evidence="2">Conserved protein containing a Zn-ribbon-like motif, possibly RNA-binding</fullName>
    </submittedName>
</protein>
<evidence type="ECO:0000313" key="2">
    <source>
        <dbReference type="EMBL" id="SNR97005.1"/>
    </source>
</evidence>
<evidence type="ECO:0000259" key="1">
    <source>
        <dbReference type="Pfam" id="PF11706"/>
    </source>
</evidence>
<dbReference type="InterPro" id="IPR021005">
    <property type="entry name" value="Znf_CGNR"/>
</dbReference>
<reference evidence="3" key="1">
    <citation type="submission" date="2017-06" db="EMBL/GenBank/DDBJ databases">
        <authorList>
            <person name="Varghese N."/>
            <person name="Submissions S."/>
        </authorList>
    </citation>
    <scope>NUCLEOTIDE SEQUENCE [LARGE SCALE GENOMIC DNA]</scope>
    <source>
        <strain evidence="3">CIP 108523</strain>
    </source>
</reference>
<dbReference type="Proteomes" id="UP000242915">
    <property type="component" value="Unassembled WGS sequence"/>
</dbReference>
<dbReference type="AlphaFoldDB" id="A0A239AMV3"/>
<evidence type="ECO:0000313" key="3">
    <source>
        <dbReference type="Proteomes" id="UP000242915"/>
    </source>
</evidence>
<dbReference type="InterPro" id="IPR023286">
    <property type="entry name" value="ABATE_dom_sf"/>
</dbReference>
<dbReference type="Pfam" id="PF11706">
    <property type="entry name" value="zf-CGNR"/>
    <property type="match status" value="1"/>
</dbReference>